<dbReference type="NCBIfam" id="NF041393">
    <property type="entry name" value="Frdxn_Halo"/>
    <property type="match status" value="1"/>
</dbReference>
<keyword evidence="13" id="KW-1185">Reference proteome</keyword>
<evidence type="ECO:0000313" key="11">
    <source>
        <dbReference type="EMBL" id="UWM54632.1"/>
    </source>
</evidence>
<dbReference type="Gene3D" id="3.10.20.30">
    <property type="match status" value="1"/>
</dbReference>
<dbReference type="CDD" id="cd00207">
    <property type="entry name" value="fer2"/>
    <property type="match status" value="1"/>
</dbReference>
<proteinExistence type="inferred from homology"/>
<dbReference type="KEGG" id="ssai:N0B31_00130"/>
<dbReference type="InterPro" id="IPR012675">
    <property type="entry name" value="Beta-grasp_dom_sf"/>
</dbReference>
<evidence type="ECO:0000256" key="4">
    <source>
        <dbReference type="ARBA" id="ARBA00022723"/>
    </source>
</evidence>
<evidence type="ECO:0000313" key="12">
    <source>
        <dbReference type="EMBL" id="UWM54703.1"/>
    </source>
</evidence>
<keyword evidence="2" id="KW-0813">Transport</keyword>
<dbReference type="PROSITE" id="PS51085">
    <property type="entry name" value="2FE2S_FER_2"/>
    <property type="match status" value="1"/>
</dbReference>
<evidence type="ECO:0000256" key="1">
    <source>
        <dbReference type="ARBA" id="ARBA00007874"/>
    </source>
</evidence>
<evidence type="ECO:0000256" key="8">
    <source>
        <dbReference type="ARBA" id="ARBA00034078"/>
    </source>
</evidence>
<evidence type="ECO:0000256" key="3">
    <source>
        <dbReference type="ARBA" id="ARBA00022714"/>
    </source>
</evidence>
<dbReference type="InterPro" id="IPR006058">
    <property type="entry name" value="2Fe2S_fd_BS"/>
</dbReference>
<dbReference type="Pfam" id="PF00111">
    <property type="entry name" value="Fer2"/>
    <property type="match status" value="1"/>
</dbReference>
<keyword evidence="5" id="KW-0249">Electron transport</keyword>
<dbReference type="PROSITE" id="PS50076">
    <property type="entry name" value="DNAJ_2"/>
    <property type="match status" value="1"/>
</dbReference>
<dbReference type="GeneID" id="74945004"/>
<dbReference type="Proteomes" id="UP001057580">
    <property type="component" value="Chromosome"/>
</dbReference>
<dbReference type="GO" id="GO:0051537">
    <property type="term" value="F:2 iron, 2 sulfur cluster binding"/>
    <property type="evidence" value="ECO:0007669"/>
    <property type="project" value="UniProtKB-KW"/>
</dbReference>
<dbReference type="PROSITE" id="PS00197">
    <property type="entry name" value="2FE2S_FER_1"/>
    <property type="match status" value="1"/>
</dbReference>
<comment type="similarity">
    <text evidence="1">Belongs to the 2Fe2S plant-type ferredoxin family.</text>
</comment>
<gene>
    <name evidence="12" type="ORF">N0B31_00130</name>
    <name evidence="11" type="ORF">N0B31_21240</name>
</gene>
<dbReference type="Pfam" id="PF00226">
    <property type="entry name" value="DnaJ"/>
    <property type="match status" value="1"/>
</dbReference>
<feature type="domain" description="J" evidence="9">
    <location>
        <begin position="3"/>
        <end position="56"/>
    </location>
</feature>
<dbReference type="Gene3D" id="1.10.287.110">
    <property type="entry name" value="DnaJ domain"/>
    <property type="match status" value="1"/>
</dbReference>
<keyword evidence="6" id="KW-0408">Iron</keyword>
<evidence type="ECO:0000256" key="7">
    <source>
        <dbReference type="ARBA" id="ARBA00023014"/>
    </source>
</evidence>
<dbReference type="InterPro" id="IPR036869">
    <property type="entry name" value="J_dom_sf"/>
</dbReference>
<protein>
    <submittedName>
        <fullName evidence="12">2Fe-2S iron-sulfur cluster-binding protein</fullName>
    </submittedName>
</protein>
<dbReference type="EMBL" id="CP104003">
    <property type="protein sequence ID" value="UWM54703.1"/>
    <property type="molecule type" value="Genomic_DNA"/>
</dbReference>
<dbReference type="AlphaFoldDB" id="A0A9E7R3D2"/>
<dbReference type="SMART" id="SM00271">
    <property type="entry name" value="DnaJ"/>
    <property type="match status" value="1"/>
</dbReference>
<evidence type="ECO:0000256" key="5">
    <source>
        <dbReference type="ARBA" id="ARBA00022982"/>
    </source>
</evidence>
<dbReference type="InterPro" id="IPR036010">
    <property type="entry name" value="2Fe-2S_ferredoxin-like_sf"/>
</dbReference>
<dbReference type="KEGG" id="ssai:N0B31_21240"/>
<dbReference type="InterPro" id="IPR001041">
    <property type="entry name" value="2Fe-2S_ferredoxin-type"/>
</dbReference>
<dbReference type="PANTHER" id="PTHR43112">
    <property type="entry name" value="FERREDOXIN"/>
    <property type="match status" value="1"/>
</dbReference>
<dbReference type="SUPFAM" id="SSF54292">
    <property type="entry name" value="2Fe-2S ferredoxin-like"/>
    <property type="match status" value="1"/>
</dbReference>
<evidence type="ECO:0000259" key="9">
    <source>
        <dbReference type="PROSITE" id="PS50076"/>
    </source>
</evidence>
<dbReference type="SUPFAM" id="SSF46565">
    <property type="entry name" value="Chaperone J-domain"/>
    <property type="match status" value="1"/>
</dbReference>
<sequence>MASPFDVLGIDPDADDETVEDAYRARVKEAHPDHGGSVREFQTVRNAYERIQAGYDAADHAEETADPEVPEEEEEAGTLEPDQTRIHYLDYEVLQEEGWQLTDEDLFEKAAEAGLGSEEFGTFVIEPKQTLLEAAEENGLVWPYACRGGACTNCAVAIIEGEMPMSSNHILPSSMTDRGIRLSCLTAPTSQEAKIVFNVKHLPGLDDLRLPLSRFNRAELDD</sequence>
<dbReference type="GO" id="GO:0046872">
    <property type="term" value="F:metal ion binding"/>
    <property type="evidence" value="ECO:0007669"/>
    <property type="project" value="UniProtKB-KW"/>
</dbReference>
<organism evidence="12 13">
    <name type="scientific">Salinirubellus salinus</name>
    <dbReference type="NCBI Taxonomy" id="1364945"/>
    <lineage>
        <taxon>Archaea</taxon>
        <taxon>Methanobacteriati</taxon>
        <taxon>Methanobacteriota</taxon>
        <taxon>Stenosarchaea group</taxon>
        <taxon>Halobacteria</taxon>
        <taxon>Halobacteriales</taxon>
        <taxon>Natronomonadaceae</taxon>
        <taxon>Salinirubellus</taxon>
    </lineage>
</organism>
<accession>A0A9E7R3D2</accession>
<dbReference type="EMBL" id="CP104003">
    <property type="protein sequence ID" value="UWM54632.1"/>
    <property type="molecule type" value="Genomic_DNA"/>
</dbReference>
<dbReference type="InterPro" id="IPR001623">
    <property type="entry name" value="DnaJ_domain"/>
</dbReference>
<feature type="domain" description="2Fe-2S ferredoxin-type" evidence="10">
    <location>
        <begin position="111"/>
        <end position="201"/>
    </location>
</feature>
<name>A0A9E7R3D2_9EURY</name>
<dbReference type="CDD" id="cd06257">
    <property type="entry name" value="DnaJ"/>
    <property type="match status" value="1"/>
</dbReference>
<keyword evidence="7" id="KW-0411">Iron-sulfur</keyword>
<dbReference type="InterPro" id="IPR053441">
    <property type="entry name" value="2Fe2S_Ferredoxin"/>
</dbReference>
<dbReference type="PANTHER" id="PTHR43112:SF3">
    <property type="entry name" value="FERREDOXIN-2, CHLOROPLASTIC"/>
    <property type="match status" value="1"/>
</dbReference>
<keyword evidence="3" id="KW-0001">2Fe-2S</keyword>
<evidence type="ECO:0000313" key="13">
    <source>
        <dbReference type="Proteomes" id="UP001057580"/>
    </source>
</evidence>
<evidence type="ECO:0000259" key="10">
    <source>
        <dbReference type="PROSITE" id="PS51085"/>
    </source>
</evidence>
<evidence type="ECO:0000256" key="2">
    <source>
        <dbReference type="ARBA" id="ARBA00022448"/>
    </source>
</evidence>
<dbReference type="RefSeq" id="WP_260593652.1">
    <property type="nucleotide sequence ID" value="NZ_CP104003.1"/>
</dbReference>
<comment type="cofactor">
    <cofactor evidence="8">
        <name>[2Fe-2S] cluster</name>
        <dbReference type="ChEBI" id="CHEBI:190135"/>
    </cofactor>
</comment>
<keyword evidence="4" id="KW-0479">Metal-binding</keyword>
<evidence type="ECO:0000256" key="6">
    <source>
        <dbReference type="ARBA" id="ARBA00023004"/>
    </source>
</evidence>
<reference evidence="12" key="1">
    <citation type="submission" date="2022-09" db="EMBL/GenBank/DDBJ databases">
        <title>Diverse halophilic archaea isolated from saline environments.</title>
        <authorList>
            <person name="Cui H.-L."/>
        </authorList>
    </citation>
    <scope>NUCLEOTIDE SEQUENCE</scope>
    <source>
        <strain evidence="12">ZS-35-S2</strain>
    </source>
</reference>